<proteinExistence type="predicted"/>
<gene>
    <name evidence="1" type="ORF">METZ01_LOCUS349331</name>
</gene>
<dbReference type="Pfam" id="PF13759">
    <property type="entry name" value="2OG-FeII_Oxy_5"/>
    <property type="match status" value="1"/>
</dbReference>
<dbReference type="InterPro" id="IPR012668">
    <property type="entry name" value="CHP02466"/>
</dbReference>
<feature type="non-terminal residue" evidence="1">
    <location>
        <position position="1"/>
    </location>
</feature>
<sequence length="151" mass="17247">TPLFDPFISAYQVGAMNEGLHIFKNPVIGYEMISLWINYQQANEYNPPHNHGGDISFVTYLQVPEEIVKENEETKHLHNNPGPGMICFDLGPDMPMSVTRVGKMPQVRDIFIFPAWLQHHVNAFKSDVERISVSGNLRFKEIDLATLHDKI</sequence>
<protein>
    <recommendedName>
        <fullName evidence="2">Prolyl 4-hydroxylase alpha subunit Fe(2+) 2OG dioxygenase domain-containing protein</fullName>
    </recommendedName>
</protein>
<evidence type="ECO:0000313" key="1">
    <source>
        <dbReference type="EMBL" id="SVC96477.1"/>
    </source>
</evidence>
<dbReference type="EMBL" id="UINC01121366">
    <property type="protein sequence ID" value="SVC96477.1"/>
    <property type="molecule type" value="Genomic_DNA"/>
</dbReference>
<dbReference type="Gene3D" id="2.60.120.620">
    <property type="entry name" value="q2cbj1_9rhob like domain"/>
    <property type="match status" value="1"/>
</dbReference>
<name>A0A382RH62_9ZZZZ</name>
<dbReference type="AlphaFoldDB" id="A0A382RH62"/>
<organism evidence="1">
    <name type="scientific">marine metagenome</name>
    <dbReference type="NCBI Taxonomy" id="408172"/>
    <lineage>
        <taxon>unclassified sequences</taxon>
        <taxon>metagenomes</taxon>
        <taxon>ecological metagenomes</taxon>
    </lineage>
</organism>
<accession>A0A382RH62</accession>
<reference evidence="1" key="1">
    <citation type="submission" date="2018-05" db="EMBL/GenBank/DDBJ databases">
        <authorList>
            <person name="Lanie J.A."/>
            <person name="Ng W.-L."/>
            <person name="Kazmierczak K.M."/>
            <person name="Andrzejewski T.M."/>
            <person name="Davidsen T.M."/>
            <person name="Wayne K.J."/>
            <person name="Tettelin H."/>
            <person name="Glass J.I."/>
            <person name="Rusch D."/>
            <person name="Podicherti R."/>
            <person name="Tsui H.-C.T."/>
            <person name="Winkler M.E."/>
        </authorList>
    </citation>
    <scope>NUCLEOTIDE SEQUENCE</scope>
</reference>
<evidence type="ECO:0008006" key="2">
    <source>
        <dbReference type="Google" id="ProtNLM"/>
    </source>
</evidence>